<gene>
    <name evidence="2" type="ORF">KA717_02430</name>
</gene>
<evidence type="ECO:0000256" key="1">
    <source>
        <dbReference type="SAM" id="MobiDB-lite"/>
    </source>
</evidence>
<dbReference type="AlphaFoldDB" id="A0A977PW79"/>
<reference evidence="2" key="1">
    <citation type="submission" date="2021-04" db="EMBL/GenBank/DDBJ databases">
        <title>Genome sequence of Woronichinia naegeliana from Washington state freshwater lake bloom.</title>
        <authorList>
            <person name="Dreher T.W."/>
        </authorList>
    </citation>
    <scope>NUCLEOTIDE SEQUENCE</scope>
    <source>
        <strain evidence="2">WA131</strain>
    </source>
</reference>
<dbReference type="EMBL" id="CP073041">
    <property type="protein sequence ID" value="UXE61811.1"/>
    <property type="molecule type" value="Genomic_DNA"/>
</dbReference>
<name>A0A977PW79_9CYAN</name>
<protein>
    <submittedName>
        <fullName evidence="2">Uncharacterized protein</fullName>
    </submittedName>
</protein>
<accession>A0A977PW79</accession>
<evidence type="ECO:0000313" key="2">
    <source>
        <dbReference type="EMBL" id="UXE61811.1"/>
    </source>
</evidence>
<organism evidence="2">
    <name type="scientific">Woronichinia naegeliana WA131</name>
    <dbReference type="NCBI Taxonomy" id="2824559"/>
    <lineage>
        <taxon>Bacteria</taxon>
        <taxon>Bacillati</taxon>
        <taxon>Cyanobacteriota</taxon>
        <taxon>Cyanophyceae</taxon>
        <taxon>Synechococcales</taxon>
        <taxon>Coelosphaeriaceae</taxon>
        <taxon>Woronichinia</taxon>
    </lineage>
</organism>
<dbReference type="KEGG" id="wna:KA717_02430"/>
<sequence>MENSSQTKLPNQPSSSPKSPWWKRGLFGKNGIISQWFHKFLRRFSQTRETISDSTTFLHRRAMTDIRILGKNAELIDNEKFGQEEFLIFIKLKYLLSRNIGDHADLYESIRLLQLAIEAKDSFIAIDQTELSFRGSKQQDFYKYTEDLLGHYENIDVFRENIQVKLSEVIAQVKTEEGRVALQAYSKHLNRLCEDDLGLKLLSLFKTFQLADYSVLRQISDLIKSLDKQDLQSYSTLISLVMANFNAFESLRKIINVSDRNHNPDNYARMVQYIALNYRHGLSFIKFDELMSILKRWYRPYQTLIGIREAHPPHLYKQPLSFQEPIAGESTYFKYVNWLTDKKAGITYIDFGTD</sequence>
<feature type="compositionally biased region" description="Polar residues" evidence="1">
    <location>
        <begin position="1"/>
        <end position="12"/>
    </location>
</feature>
<proteinExistence type="predicted"/>
<feature type="region of interest" description="Disordered" evidence="1">
    <location>
        <begin position="1"/>
        <end position="21"/>
    </location>
</feature>
<dbReference type="Proteomes" id="UP001065613">
    <property type="component" value="Chromosome"/>
</dbReference>